<keyword evidence="4" id="KW-1015">Disulfide bond</keyword>
<evidence type="ECO:0000259" key="9">
    <source>
        <dbReference type="PROSITE" id="PS50835"/>
    </source>
</evidence>
<dbReference type="Gene3D" id="2.60.40.10">
    <property type="entry name" value="Immunoglobulins"/>
    <property type="match status" value="1"/>
</dbReference>
<evidence type="ECO:0000256" key="2">
    <source>
        <dbReference type="ARBA" id="ARBA00022729"/>
    </source>
</evidence>
<evidence type="ECO:0000256" key="5">
    <source>
        <dbReference type="ARBA" id="ARBA00023180"/>
    </source>
</evidence>
<feature type="signal peptide" evidence="8">
    <location>
        <begin position="1"/>
        <end position="36"/>
    </location>
</feature>
<protein>
    <submittedName>
        <fullName evidence="10">Leucine-rich repeat-containing protein 24</fullName>
    </submittedName>
</protein>
<dbReference type="InterPro" id="IPR036179">
    <property type="entry name" value="Ig-like_dom_sf"/>
</dbReference>
<reference evidence="10" key="1">
    <citation type="submission" date="2025-08" db="UniProtKB">
        <authorList>
            <consortium name="RefSeq"/>
        </authorList>
    </citation>
    <scope>IDENTIFICATION</scope>
</reference>
<dbReference type="SMART" id="SM00409">
    <property type="entry name" value="IG"/>
    <property type="match status" value="1"/>
</dbReference>
<evidence type="ECO:0000256" key="3">
    <source>
        <dbReference type="ARBA" id="ARBA00022737"/>
    </source>
</evidence>
<evidence type="ECO:0000256" key="7">
    <source>
        <dbReference type="SAM" id="Phobius"/>
    </source>
</evidence>
<feature type="compositionally biased region" description="Basic and acidic residues" evidence="6">
    <location>
        <begin position="643"/>
        <end position="658"/>
    </location>
</feature>
<dbReference type="SMART" id="SM00082">
    <property type="entry name" value="LRRCT"/>
    <property type="match status" value="1"/>
</dbReference>
<dbReference type="Pfam" id="PF13855">
    <property type="entry name" value="LRR_8"/>
    <property type="match status" value="1"/>
</dbReference>
<dbReference type="InterPro" id="IPR050467">
    <property type="entry name" value="LRFN"/>
</dbReference>
<dbReference type="FunFam" id="3.80.10.10:FF:000082">
    <property type="entry name" value="Leucine-rich repeat-containing 24"/>
    <property type="match status" value="1"/>
</dbReference>
<keyword evidence="7" id="KW-0812">Transmembrane</keyword>
<dbReference type="SUPFAM" id="SSF52058">
    <property type="entry name" value="L domain-like"/>
    <property type="match status" value="1"/>
</dbReference>
<keyword evidence="1" id="KW-0433">Leucine-rich repeat</keyword>
<dbReference type="Pfam" id="PF13927">
    <property type="entry name" value="Ig_3"/>
    <property type="match status" value="1"/>
</dbReference>
<accession>A0A6P4EDG9</accession>
<feature type="transmembrane region" description="Helical" evidence="7">
    <location>
        <begin position="404"/>
        <end position="430"/>
    </location>
</feature>
<dbReference type="InterPro" id="IPR007110">
    <property type="entry name" value="Ig-like_dom"/>
</dbReference>
<dbReference type="AlphaFoldDB" id="A0A6P4EDG9"/>
<dbReference type="SMART" id="SM00408">
    <property type="entry name" value="IGc2"/>
    <property type="match status" value="1"/>
</dbReference>
<dbReference type="GeneID" id="108042379"/>
<name>A0A6P4EDG9_DRORH</name>
<keyword evidence="7" id="KW-0472">Membrane</keyword>
<dbReference type="PROSITE" id="PS50835">
    <property type="entry name" value="IG_LIKE"/>
    <property type="match status" value="1"/>
</dbReference>
<feature type="compositionally biased region" description="Polar residues" evidence="6">
    <location>
        <begin position="614"/>
        <end position="623"/>
    </location>
</feature>
<dbReference type="GO" id="GO:0071944">
    <property type="term" value="C:cell periphery"/>
    <property type="evidence" value="ECO:0007669"/>
    <property type="project" value="UniProtKB-ARBA"/>
</dbReference>
<organism evidence="10">
    <name type="scientific">Drosophila rhopaloa</name>
    <name type="common">Fruit fly</name>
    <dbReference type="NCBI Taxonomy" id="1041015"/>
    <lineage>
        <taxon>Eukaryota</taxon>
        <taxon>Metazoa</taxon>
        <taxon>Ecdysozoa</taxon>
        <taxon>Arthropoda</taxon>
        <taxon>Hexapoda</taxon>
        <taxon>Insecta</taxon>
        <taxon>Pterygota</taxon>
        <taxon>Neoptera</taxon>
        <taxon>Endopterygota</taxon>
        <taxon>Diptera</taxon>
        <taxon>Brachycera</taxon>
        <taxon>Muscomorpha</taxon>
        <taxon>Ephydroidea</taxon>
        <taxon>Drosophilidae</taxon>
        <taxon>Drosophila</taxon>
        <taxon>Sophophora</taxon>
    </lineage>
</organism>
<dbReference type="PANTHER" id="PTHR45842:SF12">
    <property type="entry name" value="KEKKON 5, ISOFORM A"/>
    <property type="match status" value="1"/>
</dbReference>
<dbReference type="SUPFAM" id="SSF48726">
    <property type="entry name" value="Immunoglobulin"/>
    <property type="match status" value="1"/>
</dbReference>
<dbReference type="InterPro" id="IPR032675">
    <property type="entry name" value="LRR_dom_sf"/>
</dbReference>
<evidence type="ECO:0000256" key="4">
    <source>
        <dbReference type="ARBA" id="ARBA00023157"/>
    </source>
</evidence>
<dbReference type="InterPro" id="IPR003599">
    <property type="entry name" value="Ig_sub"/>
</dbReference>
<dbReference type="InterPro" id="IPR001611">
    <property type="entry name" value="Leu-rich_rpt"/>
</dbReference>
<sequence>MAIKLSFDPCSLSYKHLSLLLLKTFLLLLILRSASADWLMDCGNCHCKWNSGKKTADCRNLSLSGVPEYLSPEVQVLDLSHNHIFYLEENAFSTTHLQNLQKLLIRNGTLKHIHQQSFTQLQILIELDLSNNLLQELLPNVFDCLSKVRAIFLNGNLIQILPQGVFRNLKYLHKIELKRNRLVRIDAQAFVGVPLLSQIYLDNNELTKLRVDCFQSLNKLTALSLAENPWNCTCDLQMFRDFVIDMNLYTPPTACHYPLQLRGRLWIEDQPEAFACKPKIVYPALSTSINTSKENVTLICRVHGSPNTVIAWDYNNQVYETRSKPVKSLQKQRIYIEMLRENVPKVQNFGHYVFVSRLTIVNAKKTDEGVYTCLAENPGGKDSVQISVVVQKDLQRIPLIDTNLLAIICLIAMGFLSMSILLSLVTCLIFKRFKPFHPSQHAFLQPTSYPAQQLGCDDVAGISALSSGVIQEKKTVLDPMCAANGTSSKNYNLFNATSLNDNEMYLDDPLATRKTEGVRLNTNSYFGYLDNQAGPTSSRDRGLYSNNAGLNNEEHKQKYKLDGSPRHFDDKSFSLSTGSSNKNRQIEEHQPDLLPSNDPTAFRNNEVKQGKINPRSQYNTNVQKYLKEKYGSVRIDGNNTNKDISESELKSHCADMDKPPTSSKPP</sequence>
<dbReference type="InterPro" id="IPR013783">
    <property type="entry name" value="Ig-like_fold"/>
</dbReference>
<dbReference type="InterPro" id="IPR000483">
    <property type="entry name" value="Cys-rich_flank_reg_C"/>
</dbReference>
<feature type="chain" id="PRO_5027731948" evidence="8">
    <location>
        <begin position="37"/>
        <end position="666"/>
    </location>
</feature>
<dbReference type="InterPro" id="IPR003591">
    <property type="entry name" value="Leu-rich_rpt_typical-subtyp"/>
</dbReference>
<dbReference type="CDD" id="cd00096">
    <property type="entry name" value="Ig"/>
    <property type="match status" value="1"/>
</dbReference>
<keyword evidence="3" id="KW-0677">Repeat</keyword>
<feature type="compositionally biased region" description="Polar residues" evidence="6">
    <location>
        <begin position="573"/>
        <end position="583"/>
    </location>
</feature>
<dbReference type="Gene3D" id="3.80.10.10">
    <property type="entry name" value="Ribonuclease Inhibitor"/>
    <property type="match status" value="2"/>
</dbReference>
<evidence type="ECO:0000256" key="1">
    <source>
        <dbReference type="ARBA" id="ARBA00022614"/>
    </source>
</evidence>
<dbReference type="OrthoDB" id="5954366at2759"/>
<dbReference type="SMART" id="SM00369">
    <property type="entry name" value="LRR_TYP"/>
    <property type="match status" value="6"/>
</dbReference>
<dbReference type="RefSeq" id="XP_016976105.2">
    <property type="nucleotide sequence ID" value="XM_017120616.2"/>
</dbReference>
<keyword evidence="5" id="KW-0325">Glycoprotein</keyword>
<feature type="domain" description="Ig-like" evidence="9">
    <location>
        <begin position="278"/>
        <end position="387"/>
    </location>
</feature>
<dbReference type="PANTHER" id="PTHR45842">
    <property type="entry name" value="SYNAPTIC ADHESION-LIKE MOLECULE SALM"/>
    <property type="match status" value="1"/>
</dbReference>
<evidence type="ECO:0000256" key="8">
    <source>
        <dbReference type="SAM" id="SignalP"/>
    </source>
</evidence>
<feature type="compositionally biased region" description="Basic and acidic residues" evidence="6">
    <location>
        <begin position="552"/>
        <end position="572"/>
    </location>
</feature>
<proteinExistence type="predicted"/>
<keyword evidence="7" id="KW-1133">Transmembrane helix</keyword>
<evidence type="ECO:0000313" key="10">
    <source>
        <dbReference type="RefSeq" id="XP_016976105.1"/>
    </source>
</evidence>
<feature type="region of interest" description="Disordered" evidence="6">
    <location>
        <begin position="529"/>
        <end position="666"/>
    </location>
</feature>
<dbReference type="InterPro" id="IPR003598">
    <property type="entry name" value="Ig_sub2"/>
</dbReference>
<keyword evidence="2 8" id="KW-0732">Signal</keyword>
<dbReference type="RefSeq" id="XP_016976105.1">
    <property type="nucleotide sequence ID" value="XM_017120616.1"/>
</dbReference>
<gene>
    <name evidence="10" type="primary">LOC108042379</name>
</gene>
<evidence type="ECO:0000256" key="6">
    <source>
        <dbReference type="SAM" id="MobiDB-lite"/>
    </source>
</evidence>